<proteinExistence type="predicted"/>
<protein>
    <recommendedName>
        <fullName evidence="3">Kelch motif family protein</fullName>
    </recommendedName>
</protein>
<dbReference type="SUPFAM" id="SSF117281">
    <property type="entry name" value="Kelch motif"/>
    <property type="match status" value="1"/>
</dbReference>
<dbReference type="InterPro" id="IPR015915">
    <property type="entry name" value="Kelch-typ_b-propeller"/>
</dbReference>
<gene>
    <name evidence="1" type="ORF">DLAC_01212</name>
</gene>
<dbReference type="EMBL" id="LODT01000004">
    <property type="protein sequence ID" value="KYR02374.1"/>
    <property type="molecule type" value="Genomic_DNA"/>
</dbReference>
<dbReference type="Proteomes" id="UP000076078">
    <property type="component" value="Unassembled WGS sequence"/>
</dbReference>
<keyword evidence="2" id="KW-1185">Reference proteome</keyword>
<name>A0A152A848_TIELA</name>
<evidence type="ECO:0000313" key="1">
    <source>
        <dbReference type="EMBL" id="KYR02374.1"/>
    </source>
</evidence>
<evidence type="ECO:0008006" key="3">
    <source>
        <dbReference type="Google" id="ProtNLM"/>
    </source>
</evidence>
<comment type="caution">
    <text evidence="1">The sequence shown here is derived from an EMBL/GenBank/DDBJ whole genome shotgun (WGS) entry which is preliminary data.</text>
</comment>
<organism evidence="1 2">
    <name type="scientific">Tieghemostelium lacteum</name>
    <name type="common">Slime mold</name>
    <name type="synonym">Dictyostelium lacteum</name>
    <dbReference type="NCBI Taxonomy" id="361077"/>
    <lineage>
        <taxon>Eukaryota</taxon>
        <taxon>Amoebozoa</taxon>
        <taxon>Evosea</taxon>
        <taxon>Eumycetozoa</taxon>
        <taxon>Dictyostelia</taxon>
        <taxon>Dictyosteliales</taxon>
        <taxon>Raperosteliaceae</taxon>
        <taxon>Tieghemostelium</taxon>
    </lineage>
</organism>
<accession>A0A152A848</accession>
<evidence type="ECO:0000313" key="2">
    <source>
        <dbReference type="Proteomes" id="UP000076078"/>
    </source>
</evidence>
<sequence length="275" mass="31666">MENQPCIYLSGCNVSNQSEITEKVQSFECISTKREERYLNQNTVVKKQYVYYFYENEYFIKDLNEPDYPPVMGVIENPNQITHFSALYDGGDNIYLVGTPKRMKVKYILRFNINDKTFHKIGELPEAFNDSNLSLSGDQLYVIGGKVDRFNLTSGTCDNIIPVANNYGSGVVCGSVDFTRGLLYYFTQNFIFYSYNLETKVTVKLPQPIDDNLNGFASFGKMVYLKDHIYLILNNQTDKILKYSIISGTWVQSIVLSFPTKTERNVMYTDYITIN</sequence>
<dbReference type="Gene3D" id="2.120.10.80">
    <property type="entry name" value="Kelch-type beta propeller"/>
    <property type="match status" value="1"/>
</dbReference>
<dbReference type="InParanoid" id="A0A152A848"/>
<reference evidence="1 2" key="1">
    <citation type="submission" date="2015-12" db="EMBL/GenBank/DDBJ databases">
        <title>Dictyostelia acquired genes for synthesis and detection of signals that induce cell-type specialization by lateral gene transfer from prokaryotes.</title>
        <authorList>
            <person name="Gloeckner G."/>
            <person name="Schaap P."/>
        </authorList>
    </citation>
    <scope>NUCLEOTIDE SEQUENCE [LARGE SCALE GENOMIC DNA]</scope>
    <source>
        <strain evidence="1 2">TK</strain>
    </source>
</reference>
<dbReference type="AlphaFoldDB" id="A0A152A848"/>